<feature type="region of interest" description="Disordered" evidence="1">
    <location>
        <begin position="334"/>
        <end position="363"/>
    </location>
</feature>
<feature type="compositionally biased region" description="Basic and acidic residues" evidence="1">
    <location>
        <begin position="1139"/>
        <end position="1153"/>
    </location>
</feature>
<feature type="compositionally biased region" description="Basic residues" evidence="1">
    <location>
        <begin position="513"/>
        <end position="528"/>
    </location>
</feature>
<dbReference type="VEuPathDB" id="FungiDB:C8Q69DRAFT_505366"/>
<feature type="region of interest" description="Disordered" evidence="1">
    <location>
        <begin position="493"/>
        <end position="693"/>
    </location>
</feature>
<proteinExistence type="predicted"/>
<feature type="region of interest" description="Disordered" evidence="1">
    <location>
        <begin position="799"/>
        <end position="837"/>
    </location>
</feature>
<feature type="compositionally biased region" description="Basic and acidic residues" evidence="1">
    <location>
        <begin position="345"/>
        <end position="356"/>
    </location>
</feature>
<sequence>MLIPLLEIFVQETKTERLRRWTGQLFLELLCDSSDNKELLALGAETLRRRIGHILCYGSELTLRYLAGCIIREMRVTEYDRQLFDNVEVNDQLNDFFKESETPGSEWITSCCTFIHGKRNGMYGTAYRELLMIVLDKLKPGGHYVMNGKKMYAESMSIDFVCNSYSQEIVKAITIATKEVLTDHKEIKHSRLSYSTGDQGPSPRHASQVVVHLNQMESVDYDKGSVSRITETCRPDEALRQPLIRRSGSIVVSLDAGTDVTRKSLVSRNQATENKRPFLKIPSGKGDIDNQPKEKEGDENLEWIARCETFVQSISSASEAGHLTKDVEPEAVKSFEDDSEVAAQGDRKEQDQREGQYGEENYDDTAEDIYTGADASPCDPMSSLDPLHSQQQFHLSLPGTFTSEQTTIGITDQVKAMAPGVIPDSQEEQRSTMNTNIIEQGECSSANNSDKTKAKSGLKPLPRGHLKQLLEHKIVTTDSVDWDEDLRIPASELELPNSKTKRSPAHLPSPGGSRKKKPGPSSRNKNRPKISLPTPKTGTASSKKSRASEKPPVQNTLASRRPRRAAADEAKIKILCDYNQDEDVDDDPIRDSTPDDSLTFGNSFQFDQKRTSTPRLAHTDQAGNAETKTPVIDLTTASDGLDNVDEEDNHQQQDVSLQSVRDTPASSENALPAVGNDNRENSSRVEEDQEDRYRGRGHLIGSKLAAVLGQHGVLSSDQVDKDPREAECEQPRTSPAIVGYDQQSERKERLAKISSQISDFISGGFDNAPGKIHETPDLSGLSEESERVHLKTTDHIVHKATENEKQTGDGTSSTDNRITLRNSEGVSIDSDKESSKSIRPVASKAAKIIGHPYAALIDERLHRKTQIVSFSADGPRNQCEIRPSSSVKRLRSPQLQSNDKTENQFKRKAVVQQPDDLTRPTKRLRFEFGGSSDMDEAMDSTLSATPGHIHTISSPSPLKMNQCRGSIVDENGSPHPVSRTATQIMIPGDHVLLNRDGKRPTVPHQDSCDEPATESSPLSYVSKDAGVDYRIRSKGQSVGKRSPQARALFPPSRASKIANKQNDDVELAGRGSQRQSNPLFISQRRMPNQTREERTLPFSKRLNGDQAEIRRVQGQHIANEQEAQLSTFWDSISSPKKIEAKTDVTAEPRDEINYGRGSTVESSSPSGLSQTSESITLVEPEGQETQFDQLRRASHGSTLDILVDTSERLVCHLVEEEDAVWDVLETYDHGCRRLIDQLTEAHNESLEAYERAMTAMMTEYKEVREKTLERLKARDKVLKALPTTDKLASGMKKWEKLLTRLQDLSTAYDAKLDALEAPE</sequence>
<reference evidence="2 3" key="1">
    <citation type="journal article" date="2018" name="Front. Microbiol.">
        <title>Genomic and genetic insights into a cosmopolitan fungus, Paecilomyces variotii (Eurotiales).</title>
        <authorList>
            <person name="Urquhart A.S."/>
            <person name="Mondo S.J."/>
            <person name="Makela M.R."/>
            <person name="Hane J.K."/>
            <person name="Wiebenga A."/>
            <person name="He G."/>
            <person name="Mihaltcheva S."/>
            <person name="Pangilinan J."/>
            <person name="Lipzen A."/>
            <person name="Barry K."/>
            <person name="de Vries R.P."/>
            <person name="Grigoriev I.V."/>
            <person name="Idnurm A."/>
        </authorList>
    </citation>
    <scope>NUCLEOTIDE SEQUENCE [LARGE SCALE GENOMIC DNA]</scope>
    <source>
        <strain evidence="2 3">CBS 101075</strain>
    </source>
</reference>
<evidence type="ECO:0000313" key="2">
    <source>
        <dbReference type="EMBL" id="RWQ98748.1"/>
    </source>
</evidence>
<dbReference type="EMBL" id="RCNU01000002">
    <property type="protein sequence ID" value="RWQ98748.1"/>
    <property type="molecule type" value="Genomic_DNA"/>
</dbReference>
<evidence type="ECO:0000256" key="1">
    <source>
        <dbReference type="SAM" id="MobiDB-lite"/>
    </source>
</evidence>
<organism evidence="2 3">
    <name type="scientific">Byssochlamys spectabilis</name>
    <name type="common">Paecilomyces variotii</name>
    <dbReference type="NCBI Taxonomy" id="264951"/>
    <lineage>
        <taxon>Eukaryota</taxon>
        <taxon>Fungi</taxon>
        <taxon>Dikarya</taxon>
        <taxon>Ascomycota</taxon>
        <taxon>Pezizomycotina</taxon>
        <taxon>Eurotiomycetes</taxon>
        <taxon>Eurotiomycetidae</taxon>
        <taxon>Eurotiales</taxon>
        <taxon>Thermoascaceae</taxon>
        <taxon>Paecilomyces</taxon>
    </lineage>
</organism>
<dbReference type="GeneID" id="39601978"/>
<name>A0A443I3U5_BYSSP</name>
<feature type="compositionally biased region" description="Polar residues" evidence="1">
    <location>
        <begin position="1159"/>
        <end position="1173"/>
    </location>
</feature>
<feature type="compositionally biased region" description="Polar residues" evidence="1">
    <location>
        <begin position="652"/>
        <end position="669"/>
    </location>
</feature>
<keyword evidence="3" id="KW-1185">Reference proteome</keyword>
<feature type="compositionally biased region" description="Polar residues" evidence="1">
    <location>
        <begin position="808"/>
        <end position="825"/>
    </location>
</feature>
<feature type="region of interest" description="Disordered" evidence="1">
    <location>
        <begin position="995"/>
        <end position="1026"/>
    </location>
</feature>
<dbReference type="STRING" id="264951.A0A443I3U5"/>
<feature type="region of interest" description="Disordered" evidence="1">
    <location>
        <begin position="271"/>
        <end position="300"/>
    </location>
</feature>
<evidence type="ECO:0000313" key="3">
    <source>
        <dbReference type="Proteomes" id="UP000283841"/>
    </source>
</evidence>
<feature type="region of interest" description="Disordered" evidence="1">
    <location>
        <begin position="874"/>
        <end position="918"/>
    </location>
</feature>
<dbReference type="Proteomes" id="UP000283841">
    <property type="component" value="Unassembled WGS sequence"/>
</dbReference>
<protein>
    <submittedName>
        <fullName evidence="2">Uncharacterized protein</fullName>
    </submittedName>
</protein>
<feature type="region of interest" description="Disordered" evidence="1">
    <location>
        <begin position="1139"/>
        <end position="1173"/>
    </location>
</feature>
<feature type="compositionally biased region" description="Polar residues" evidence="1">
    <location>
        <begin position="599"/>
        <end position="614"/>
    </location>
</feature>
<feature type="region of interest" description="Disordered" evidence="1">
    <location>
        <begin position="441"/>
        <end position="461"/>
    </location>
</feature>
<gene>
    <name evidence="2" type="ORF">C8Q69DRAFT_505366</name>
</gene>
<feature type="compositionally biased region" description="Basic and acidic residues" evidence="1">
    <location>
        <begin position="286"/>
        <end position="298"/>
    </location>
</feature>
<feature type="compositionally biased region" description="Basic and acidic residues" evidence="1">
    <location>
        <begin position="677"/>
        <end position="693"/>
    </location>
</feature>
<dbReference type="RefSeq" id="XP_028488393.1">
    <property type="nucleotide sequence ID" value="XM_028632701.1"/>
</dbReference>
<comment type="caution">
    <text evidence="2">The sequence shown here is derived from an EMBL/GenBank/DDBJ whole genome shotgun (WGS) entry which is preliminary data.</text>
</comment>
<accession>A0A443I3U5</accession>
<feature type="region of interest" description="Disordered" evidence="1">
    <location>
        <begin position="1085"/>
        <end position="1105"/>
    </location>
</feature>
<feature type="compositionally biased region" description="Polar residues" evidence="1">
    <location>
        <begin position="883"/>
        <end position="898"/>
    </location>
</feature>
<feature type="compositionally biased region" description="Basic and acidic residues" evidence="1">
    <location>
        <begin position="565"/>
        <end position="574"/>
    </location>
</feature>